<evidence type="ECO:0000313" key="5">
    <source>
        <dbReference type="EMBL" id="MDT0462139.1"/>
    </source>
</evidence>
<gene>
    <name evidence="5" type="ORF">RM764_03815</name>
</gene>
<feature type="transmembrane region" description="Helical" evidence="4">
    <location>
        <begin position="286"/>
        <end position="303"/>
    </location>
</feature>
<keyword evidence="2" id="KW-0328">Glycosyltransferase</keyword>
<keyword evidence="4" id="KW-1133">Transmembrane helix</keyword>
<dbReference type="PANTHER" id="PTHR43630:SF1">
    <property type="entry name" value="POLY-BETA-1,6-N-ACETYL-D-GLUCOSAMINE SYNTHASE"/>
    <property type="match status" value="1"/>
</dbReference>
<keyword evidence="4" id="KW-0812">Transmembrane</keyword>
<keyword evidence="4" id="KW-0472">Membrane</keyword>
<keyword evidence="3" id="KW-0808">Transferase</keyword>
<dbReference type="EMBL" id="JAVREY010000003">
    <property type="protein sequence ID" value="MDT0462139.1"/>
    <property type="molecule type" value="Genomic_DNA"/>
</dbReference>
<dbReference type="Proteomes" id="UP001183809">
    <property type="component" value="Unassembled WGS sequence"/>
</dbReference>
<accession>A0ABU2TMH4</accession>
<dbReference type="RefSeq" id="WP_311692174.1">
    <property type="nucleotide sequence ID" value="NZ_JAVREY010000003.1"/>
</dbReference>
<dbReference type="PANTHER" id="PTHR43630">
    <property type="entry name" value="POLY-BETA-1,6-N-ACETYL-D-GLUCOSAMINE SYNTHASE"/>
    <property type="match status" value="1"/>
</dbReference>
<evidence type="ECO:0000256" key="4">
    <source>
        <dbReference type="SAM" id="Phobius"/>
    </source>
</evidence>
<organism evidence="5 6">
    <name type="scientific">Streptomyces gibsoniae</name>
    <dbReference type="NCBI Taxonomy" id="3075529"/>
    <lineage>
        <taxon>Bacteria</taxon>
        <taxon>Bacillati</taxon>
        <taxon>Actinomycetota</taxon>
        <taxon>Actinomycetes</taxon>
        <taxon>Kitasatosporales</taxon>
        <taxon>Streptomycetaceae</taxon>
        <taxon>Streptomyces</taxon>
    </lineage>
</organism>
<evidence type="ECO:0000256" key="3">
    <source>
        <dbReference type="ARBA" id="ARBA00022679"/>
    </source>
</evidence>
<dbReference type="Pfam" id="PF13641">
    <property type="entry name" value="Glyco_tranf_2_3"/>
    <property type="match status" value="1"/>
</dbReference>
<reference evidence="6" key="1">
    <citation type="submission" date="2023-07" db="EMBL/GenBank/DDBJ databases">
        <title>30 novel species of actinomycetes from the DSMZ collection.</title>
        <authorList>
            <person name="Nouioui I."/>
        </authorList>
    </citation>
    <scope>NUCLEOTIDE SEQUENCE [LARGE SCALE GENOMIC DNA]</scope>
    <source>
        <strain evidence="6">DSM 41699</strain>
    </source>
</reference>
<proteinExistence type="inferred from homology"/>
<comment type="caution">
    <text evidence="5">The sequence shown here is derived from an EMBL/GenBank/DDBJ whole genome shotgun (WGS) entry which is preliminary data.</text>
</comment>
<dbReference type="Gene3D" id="3.90.550.10">
    <property type="entry name" value="Spore Coat Polysaccharide Biosynthesis Protein SpsA, Chain A"/>
    <property type="match status" value="1"/>
</dbReference>
<dbReference type="InterPro" id="IPR029044">
    <property type="entry name" value="Nucleotide-diphossugar_trans"/>
</dbReference>
<evidence type="ECO:0000256" key="1">
    <source>
        <dbReference type="ARBA" id="ARBA00006739"/>
    </source>
</evidence>
<keyword evidence="6" id="KW-1185">Reference proteome</keyword>
<comment type="similarity">
    <text evidence="1">Belongs to the glycosyltransferase 2 family.</text>
</comment>
<name>A0ABU2TMH4_9ACTN</name>
<dbReference type="CDD" id="cd06423">
    <property type="entry name" value="CESA_like"/>
    <property type="match status" value="1"/>
</dbReference>
<evidence type="ECO:0000313" key="6">
    <source>
        <dbReference type="Proteomes" id="UP001183809"/>
    </source>
</evidence>
<protein>
    <submittedName>
        <fullName evidence="5">Glycosyltransferase family 2 protein</fullName>
    </submittedName>
</protein>
<feature type="transmembrane region" description="Helical" evidence="4">
    <location>
        <begin position="259"/>
        <end position="280"/>
    </location>
</feature>
<dbReference type="SUPFAM" id="SSF53448">
    <property type="entry name" value="Nucleotide-diphospho-sugar transferases"/>
    <property type="match status" value="1"/>
</dbReference>
<evidence type="ECO:0000256" key="2">
    <source>
        <dbReference type="ARBA" id="ARBA00022676"/>
    </source>
</evidence>
<sequence length="354" mass="39658">MVAVLPAHNEQSRLGVVIESVRAQHRPVSRIIVIPDRCTDRTADIARRHGCQVIETVGNKNLKAGALNQVLPKLLDTLDEADLLLIMDADSTICPEFTAVAHHYLHARPEVAAIGGVFYGQDGAGLLGALQRNEYARYAREVARRKARATVLTGTASVFRASVLRAVAAARGTRLPGPQGCVYHPAALTEDNEITLAVKHLGWVTLSPRRCRVVTEIMPTWRDFVRQRLRWQRGALENLQTYGLTRVTLPYILKQCSMYFGIVAVSLMLLTSALFVYLGLYTAPRGWLWIPLAVFTVERIWTVRRQGLRAMVLAALLVLEFAYDGVQQRVYLRAVADVTRRKSHQWHHLAGEER</sequence>